<dbReference type="Proteomes" id="UP000789405">
    <property type="component" value="Unassembled WGS sequence"/>
</dbReference>
<gene>
    <name evidence="1" type="ORF">DERYTH_LOCUS12525</name>
</gene>
<comment type="caution">
    <text evidence="1">The sequence shown here is derived from an EMBL/GenBank/DDBJ whole genome shotgun (WGS) entry which is preliminary data.</text>
</comment>
<protein>
    <submittedName>
        <fullName evidence="1">3367_t:CDS:1</fullName>
    </submittedName>
</protein>
<name>A0A9N9ESH8_9GLOM</name>
<evidence type="ECO:0000313" key="1">
    <source>
        <dbReference type="EMBL" id="CAG8693449.1"/>
    </source>
</evidence>
<sequence>FFPRAIDQLTLAKQSLDRNQGFCGTYANDSGKLHDKDNQEKDEKNEFYIEDDDSAISIQALTIYLPTTNENANEEKDKSYIKYYGDSTMSIQVLTNVSFTQAFIDVSIQNDNLKFVEKNEPESVEQIKY</sequence>
<feature type="non-terminal residue" evidence="1">
    <location>
        <position position="129"/>
    </location>
</feature>
<dbReference type="EMBL" id="CAJVPY010008256">
    <property type="protein sequence ID" value="CAG8693449.1"/>
    <property type="molecule type" value="Genomic_DNA"/>
</dbReference>
<reference evidence="1" key="1">
    <citation type="submission" date="2021-06" db="EMBL/GenBank/DDBJ databases">
        <authorList>
            <person name="Kallberg Y."/>
            <person name="Tangrot J."/>
            <person name="Rosling A."/>
        </authorList>
    </citation>
    <scope>NUCLEOTIDE SEQUENCE</scope>
    <source>
        <strain evidence="1">MA453B</strain>
    </source>
</reference>
<organism evidence="1 2">
    <name type="scientific">Dentiscutata erythropus</name>
    <dbReference type="NCBI Taxonomy" id="1348616"/>
    <lineage>
        <taxon>Eukaryota</taxon>
        <taxon>Fungi</taxon>
        <taxon>Fungi incertae sedis</taxon>
        <taxon>Mucoromycota</taxon>
        <taxon>Glomeromycotina</taxon>
        <taxon>Glomeromycetes</taxon>
        <taxon>Diversisporales</taxon>
        <taxon>Gigasporaceae</taxon>
        <taxon>Dentiscutata</taxon>
    </lineage>
</organism>
<proteinExistence type="predicted"/>
<accession>A0A9N9ESH8</accession>
<dbReference type="AlphaFoldDB" id="A0A9N9ESH8"/>
<keyword evidence="2" id="KW-1185">Reference proteome</keyword>
<evidence type="ECO:0000313" key="2">
    <source>
        <dbReference type="Proteomes" id="UP000789405"/>
    </source>
</evidence>